<feature type="compositionally biased region" description="Basic and acidic residues" evidence="1">
    <location>
        <begin position="113"/>
        <end position="124"/>
    </location>
</feature>
<name>A0A136X6T4_ECOLX</name>
<feature type="region of interest" description="Disordered" evidence="1">
    <location>
        <begin position="113"/>
        <end position="137"/>
    </location>
</feature>
<evidence type="ECO:0000313" key="2">
    <source>
        <dbReference type="EMBL" id="EFC2245517.1"/>
    </source>
</evidence>
<dbReference type="EMBL" id="CP122634">
    <property type="protein sequence ID" value="WHI03994.1"/>
    <property type="molecule type" value="Genomic_DNA"/>
</dbReference>
<proteinExistence type="predicted"/>
<dbReference type="AlphaFoldDB" id="A0A136X6T4"/>
<protein>
    <submittedName>
        <fullName evidence="2">Uncharacterized protein</fullName>
    </submittedName>
</protein>
<gene>
    <name evidence="2" type="ORF">E5H86_06815</name>
    <name evidence="3" type="ORF">QDW62_11030</name>
</gene>
<evidence type="ECO:0000313" key="3">
    <source>
        <dbReference type="EMBL" id="WHI03994.1"/>
    </source>
</evidence>
<accession>A0A236M8W2</accession>
<accession>A0A136X6T4</accession>
<organism evidence="2 4">
    <name type="scientific">Escherichia coli</name>
    <dbReference type="NCBI Taxonomy" id="562"/>
    <lineage>
        <taxon>Bacteria</taxon>
        <taxon>Pseudomonadati</taxon>
        <taxon>Pseudomonadota</taxon>
        <taxon>Gammaproteobacteria</taxon>
        <taxon>Enterobacterales</taxon>
        <taxon>Enterobacteriaceae</taxon>
        <taxon>Escherichia</taxon>
    </lineage>
</organism>
<dbReference type="EMBL" id="AASEPP010000008">
    <property type="protein sequence ID" value="EFC2245517.1"/>
    <property type="molecule type" value="Genomic_DNA"/>
</dbReference>
<dbReference type="Proteomes" id="UP001179946">
    <property type="component" value="Chromosome"/>
</dbReference>
<dbReference type="RefSeq" id="WP_040092190.1">
    <property type="nucleotide sequence ID" value="NZ_BFGA01000036.1"/>
</dbReference>
<reference evidence="3" key="2">
    <citation type="journal article" date="2023" name="Front. Microbiol.">
        <title>Virotyping and genetic antimicrobial susceptibility testing of porcine ETEC/STEC strains and associated plasmid types.</title>
        <authorList>
            <person name="Vereecke N."/>
            <person name="Van Hoorde S."/>
            <person name="Sperling D."/>
            <person name="Theuns S."/>
            <person name="Devriendt B."/>
            <person name="Cox E."/>
        </authorList>
    </citation>
    <scope>NUCLEOTIDE SEQUENCE</scope>
    <source>
        <strain evidence="3">ETEC4085</strain>
    </source>
</reference>
<evidence type="ECO:0000256" key="1">
    <source>
        <dbReference type="SAM" id="MobiDB-lite"/>
    </source>
</evidence>
<reference evidence="2 4" key="1">
    <citation type="submission" date="2019-04" db="EMBL/GenBank/DDBJ databases">
        <authorList>
            <consortium name="NARMS: The National Antimicrobial Resistance Monitoring System"/>
        </authorList>
    </citation>
    <scope>NUCLEOTIDE SEQUENCE [LARGE SCALE GENOMIC DNA]</scope>
    <source>
        <strain evidence="2 4">FSIS11919500</strain>
    </source>
</reference>
<evidence type="ECO:0000313" key="4">
    <source>
        <dbReference type="Proteomes" id="UP000531916"/>
    </source>
</evidence>
<sequence length="137" mass="15378">MKIKPYINAGNLTPGELRDWILKLAKNAEIAGWGTETSVRKLQSAELSLRSVMDDLSPRINFLGSEQIIRSEGHSSEVAEVLNTLRVTFAAVRDIQRTILSLISQLQEIDSRIPDGGHRERLPECEEQGQGKQIRDQ</sequence>
<dbReference type="Proteomes" id="UP000531916">
    <property type="component" value="Unassembled WGS sequence"/>
</dbReference>